<gene>
    <name evidence="4" type="ORF">CPB83DRAFT_862818</name>
</gene>
<dbReference type="PANTHER" id="PTHR10067">
    <property type="entry name" value="PHOSPHATIDYLSERINE DECARBOXYLASE"/>
    <property type="match status" value="1"/>
</dbReference>
<feature type="domain" description="L-tryptophan decarboxylase PsiD-like" evidence="3">
    <location>
        <begin position="1"/>
        <end position="38"/>
    </location>
</feature>
<dbReference type="InterPro" id="IPR003817">
    <property type="entry name" value="PS_Dcarbxylase"/>
</dbReference>
<keyword evidence="2" id="KW-0456">Lyase</keyword>
<dbReference type="GO" id="GO:0006646">
    <property type="term" value="P:phosphatidylethanolamine biosynthetic process"/>
    <property type="evidence" value="ECO:0007669"/>
    <property type="project" value="TreeGrafter"/>
</dbReference>
<dbReference type="AlphaFoldDB" id="A0A9P6E6R8"/>
<dbReference type="EMBL" id="MU157916">
    <property type="protein sequence ID" value="KAF9523510.1"/>
    <property type="molecule type" value="Genomic_DNA"/>
</dbReference>
<proteinExistence type="predicted"/>
<dbReference type="Proteomes" id="UP000807306">
    <property type="component" value="Unassembled WGS sequence"/>
</dbReference>
<keyword evidence="1" id="KW-0210">Decarboxylase</keyword>
<evidence type="ECO:0000313" key="4">
    <source>
        <dbReference type="EMBL" id="KAF9523510.1"/>
    </source>
</evidence>
<evidence type="ECO:0000259" key="3">
    <source>
        <dbReference type="Pfam" id="PF12588"/>
    </source>
</evidence>
<evidence type="ECO:0000256" key="1">
    <source>
        <dbReference type="ARBA" id="ARBA00022793"/>
    </source>
</evidence>
<dbReference type="PANTHER" id="PTHR10067:SF9">
    <property type="entry name" value="PHOSPHATIDYLSERINE DECARBOXYLASE FAMILY PROTEIN (AFU_ORTHOLOGUE AFUA_7G01730)"/>
    <property type="match status" value="1"/>
</dbReference>
<dbReference type="Pfam" id="PF02666">
    <property type="entry name" value="PS_Dcarbxylase"/>
    <property type="match status" value="1"/>
</dbReference>
<name>A0A9P6E6R8_9AGAR</name>
<evidence type="ECO:0000313" key="5">
    <source>
        <dbReference type="Proteomes" id="UP000807306"/>
    </source>
</evidence>
<dbReference type="GO" id="GO:0005739">
    <property type="term" value="C:mitochondrion"/>
    <property type="evidence" value="ECO:0007669"/>
    <property type="project" value="TreeGrafter"/>
</dbReference>
<dbReference type="Pfam" id="PF12588">
    <property type="entry name" value="PSDC"/>
    <property type="match status" value="1"/>
</dbReference>
<dbReference type="OrthoDB" id="5973539at2759"/>
<sequence length="237" mass="26224">MFKKVLDVWAQHLSSTASLNILNDQPDGWLSPKAVSAMIETANINQVAGISFSDIYICDPSKPWGFKSWDDLFTRKHKHGLRPVAEPSDDTVIVNPCECILSHLQFNVSKRDKFWLKTQPYSIDDSLASLFVSGTIYQALLSPLNYHRWRGPVAGIVKKTYKIPGTYYSQTSSNSFVGEGPDPFAPKESQKYCTAVATRAVVAIQADNPDIGRVVVLHVGMSEVSSCEITVSPTNEL</sequence>
<reference evidence="4" key="1">
    <citation type="submission" date="2020-11" db="EMBL/GenBank/DDBJ databases">
        <authorList>
            <consortium name="DOE Joint Genome Institute"/>
            <person name="Ahrendt S."/>
            <person name="Riley R."/>
            <person name="Andreopoulos W."/>
            <person name="Labutti K."/>
            <person name="Pangilinan J."/>
            <person name="Ruiz-Duenas F.J."/>
            <person name="Barrasa J.M."/>
            <person name="Sanchez-Garcia M."/>
            <person name="Camarero S."/>
            <person name="Miyauchi S."/>
            <person name="Serrano A."/>
            <person name="Linde D."/>
            <person name="Babiker R."/>
            <person name="Drula E."/>
            <person name="Ayuso-Fernandez I."/>
            <person name="Pacheco R."/>
            <person name="Padilla G."/>
            <person name="Ferreira P."/>
            <person name="Barriuso J."/>
            <person name="Kellner H."/>
            <person name="Castanera R."/>
            <person name="Alfaro M."/>
            <person name="Ramirez L."/>
            <person name="Pisabarro A.G."/>
            <person name="Kuo A."/>
            <person name="Tritt A."/>
            <person name="Lipzen A."/>
            <person name="He G."/>
            <person name="Yan M."/>
            <person name="Ng V."/>
            <person name="Cullen D."/>
            <person name="Martin F."/>
            <person name="Rosso M.-N."/>
            <person name="Henrissat B."/>
            <person name="Hibbett D."/>
            <person name="Martinez A.T."/>
            <person name="Grigoriev I.V."/>
        </authorList>
    </citation>
    <scope>NUCLEOTIDE SEQUENCE</scope>
    <source>
        <strain evidence="4">CBS 506.95</strain>
    </source>
</reference>
<evidence type="ECO:0000256" key="2">
    <source>
        <dbReference type="ARBA" id="ARBA00023239"/>
    </source>
</evidence>
<accession>A0A9P6E6R8</accession>
<protein>
    <submittedName>
        <fullName evidence="4">Phosphatidylserine decarboxylase-domain-containing protein</fullName>
    </submittedName>
</protein>
<comment type="caution">
    <text evidence="4">The sequence shown here is derived from an EMBL/GenBank/DDBJ whole genome shotgun (WGS) entry which is preliminary data.</text>
</comment>
<dbReference type="InterPro" id="IPR022237">
    <property type="entry name" value="PsiD-like"/>
</dbReference>
<organism evidence="4 5">
    <name type="scientific">Crepidotus variabilis</name>
    <dbReference type="NCBI Taxonomy" id="179855"/>
    <lineage>
        <taxon>Eukaryota</taxon>
        <taxon>Fungi</taxon>
        <taxon>Dikarya</taxon>
        <taxon>Basidiomycota</taxon>
        <taxon>Agaricomycotina</taxon>
        <taxon>Agaricomycetes</taxon>
        <taxon>Agaricomycetidae</taxon>
        <taxon>Agaricales</taxon>
        <taxon>Agaricineae</taxon>
        <taxon>Crepidotaceae</taxon>
        <taxon>Crepidotus</taxon>
    </lineage>
</organism>
<dbReference type="GO" id="GO:0004609">
    <property type="term" value="F:phosphatidylserine decarboxylase activity"/>
    <property type="evidence" value="ECO:0007669"/>
    <property type="project" value="InterPro"/>
</dbReference>
<keyword evidence="5" id="KW-1185">Reference proteome</keyword>